<reference evidence="8 9" key="1">
    <citation type="journal article" date="2007" name="Science">
        <title>Sea anemone genome reveals ancestral eumetazoan gene repertoire and genomic organization.</title>
        <authorList>
            <person name="Putnam N.H."/>
            <person name="Srivastava M."/>
            <person name="Hellsten U."/>
            <person name="Dirks B."/>
            <person name="Chapman J."/>
            <person name="Salamov A."/>
            <person name="Terry A."/>
            <person name="Shapiro H."/>
            <person name="Lindquist E."/>
            <person name="Kapitonov V.V."/>
            <person name="Jurka J."/>
            <person name="Genikhovich G."/>
            <person name="Grigoriev I.V."/>
            <person name="Lucas S.M."/>
            <person name="Steele R.E."/>
            <person name="Finnerty J.R."/>
            <person name="Technau U."/>
            <person name="Martindale M.Q."/>
            <person name="Rokhsar D.S."/>
        </authorList>
    </citation>
    <scope>NUCLEOTIDE SEQUENCE [LARGE SCALE GENOMIC DNA]</scope>
    <source>
        <strain evidence="9">CH2 X CH6</strain>
    </source>
</reference>
<dbReference type="PROSITE" id="PS50275">
    <property type="entry name" value="SAC"/>
    <property type="match status" value="1"/>
</dbReference>
<organism evidence="8 9">
    <name type="scientific">Nematostella vectensis</name>
    <name type="common">Starlet sea anemone</name>
    <dbReference type="NCBI Taxonomy" id="45351"/>
    <lineage>
        <taxon>Eukaryota</taxon>
        <taxon>Metazoa</taxon>
        <taxon>Cnidaria</taxon>
        <taxon>Anthozoa</taxon>
        <taxon>Hexacorallia</taxon>
        <taxon>Actiniaria</taxon>
        <taxon>Edwardsiidae</taxon>
        <taxon>Nematostella</taxon>
    </lineage>
</organism>
<evidence type="ECO:0000256" key="1">
    <source>
        <dbReference type="ARBA" id="ARBA00013038"/>
    </source>
</evidence>
<gene>
    <name evidence="8" type="ORF">NEMVEDRAFT_v1g6982</name>
</gene>
<dbReference type="Pfam" id="PF02383">
    <property type="entry name" value="Syja_N"/>
    <property type="match status" value="1"/>
</dbReference>
<evidence type="ECO:0000259" key="7">
    <source>
        <dbReference type="PROSITE" id="PS50275"/>
    </source>
</evidence>
<evidence type="ECO:0000313" key="8">
    <source>
        <dbReference type="EMBL" id="EDO26609.1"/>
    </source>
</evidence>
<dbReference type="eggNOG" id="KOG0566">
    <property type="taxonomic scope" value="Eukaryota"/>
</dbReference>
<evidence type="ECO:0000313" key="9">
    <source>
        <dbReference type="Proteomes" id="UP000001593"/>
    </source>
</evidence>
<dbReference type="EMBL" id="DS475315">
    <property type="protein sequence ID" value="EDO26609.1"/>
    <property type="molecule type" value="Genomic_DNA"/>
</dbReference>
<feature type="non-terminal residue" evidence="8">
    <location>
        <position position="1"/>
    </location>
</feature>
<feature type="domain" description="SAC" evidence="7">
    <location>
        <begin position="1"/>
        <end position="99"/>
    </location>
</feature>
<evidence type="ECO:0000256" key="4">
    <source>
        <dbReference type="ARBA" id="ARBA00040795"/>
    </source>
</evidence>
<dbReference type="Proteomes" id="UP000001593">
    <property type="component" value="Unassembled WGS sequence"/>
</dbReference>
<dbReference type="EC" id="3.1.3.64" evidence="1"/>
<dbReference type="PhylomeDB" id="A7TBJ8"/>
<sequence>RYGFRGTDDDGHVANFVETEQMIALDDMITSFVQTRGSVPVFWEQPGIQVGSHKVKLSRGFEAASAAFDRHLTTQKGLYGDVCIVNLLGMKEGENALSR</sequence>
<name>A7TBJ8_NEMVE</name>
<dbReference type="InParanoid" id="A7TBJ8"/>
<dbReference type="PANTHER" id="PTHR45662:SF2">
    <property type="entry name" value="PHOSPHATIDYLINOSITOL-3-PHOSPHATASE SAC1"/>
    <property type="match status" value="1"/>
</dbReference>
<accession>A7TBJ8</accession>
<dbReference type="HOGENOM" id="CLU_2326703_0_0_1"/>
<dbReference type="AlphaFoldDB" id="A7TBJ8"/>
<evidence type="ECO:0000256" key="2">
    <source>
        <dbReference type="ARBA" id="ARBA00036631"/>
    </source>
</evidence>
<dbReference type="InterPro" id="IPR002013">
    <property type="entry name" value="SAC_dom"/>
</dbReference>
<dbReference type="GO" id="GO:0004438">
    <property type="term" value="F:phosphatidylinositol-3-phosphate phosphatase activity"/>
    <property type="evidence" value="ECO:0007669"/>
    <property type="project" value="UniProtKB-EC"/>
</dbReference>
<protein>
    <recommendedName>
        <fullName evidence="4">Phosphatidylinositol-3-phosphatase SAC1</fullName>
        <ecNumber evidence="1">3.1.3.64</ecNumber>
    </recommendedName>
    <alternativeName>
        <fullName evidence="6">Phosphatidylinositol-4-phosphate phosphatase</fullName>
    </alternativeName>
    <alternativeName>
        <fullName evidence="5">Suppressor of actin mutations 1-like protein</fullName>
    </alternativeName>
</protein>
<comment type="catalytic activity">
    <reaction evidence="3">
        <text>a 1,2-diacyl-sn-glycero-3-phospho-(1D-myo-inositol 4-phosphate) + H2O = a 1,2-diacyl-sn-glycero-3-phospho-(1D-myo-inositol) + phosphate</text>
        <dbReference type="Rhea" id="RHEA:55652"/>
        <dbReference type="ChEBI" id="CHEBI:15377"/>
        <dbReference type="ChEBI" id="CHEBI:43474"/>
        <dbReference type="ChEBI" id="CHEBI:57880"/>
        <dbReference type="ChEBI" id="CHEBI:58178"/>
    </reaction>
    <physiologicalReaction direction="left-to-right" evidence="3">
        <dbReference type="Rhea" id="RHEA:55653"/>
    </physiologicalReaction>
</comment>
<dbReference type="PANTHER" id="PTHR45662">
    <property type="entry name" value="PHOSPHATIDYLINOSITIDE PHOSPHATASE SAC1"/>
    <property type="match status" value="1"/>
</dbReference>
<keyword evidence="9" id="KW-1185">Reference proteome</keyword>
<evidence type="ECO:0000256" key="3">
    <source>
        <dbReference type="ARBA" id="ARBA00036807"/>
    </source>
</evidence>
<evidence type="ECO:0000256" key="5">
    <source>
        <dbReference type="ARBA" id="ARBA00041396"/>
    </source>
</evidence>
<proteinExistence type="predicted"/>
<dbReference type="STRING" id="45351.A7TBJ8"/>
<comment type="catalytic activity">
    <reaction evidence="2">
        <text>a 1,2-diacyl-sn-glycero-3-phospho-(1D-myo-inositol-3-phosphate) + H2O = a 1,2-diacyl-sn-glycero-3-phospho-(1D-myo-inositol) + phosphate</text>
        <dbReference type="Rhea" id="RHEA:12316"/>
        <dbReference type="ChEBI" id="CHEBI:15377"/>
        <dbReference type="ChEBI" id="CHEBI:43474"/>
        <dbReference type="ChEBI" id="CHEBI:57880"/>
        <dbReference type="ChEBI" id="CHEBI:58088"/>
        <dbReference type="EC" id="3.1.3.64"/>
    </reaction>
    <physiologicalReaction direction="left-to-right" evidence="2">
        <dbReference type="Rhea" id="RHEA:12317"/>
    </physiologicalReaction>
</comment>
<feature type="non-terminal residue" evidence="8">
    <location>
        <position position="99"/>
    </location>
</feature>
<evidence type="ECO:0000256" key="6">
    <source>
        <dbReference type="ARBA" id="ARBA00041911"/>
    </source>
</evidence>